<reference evidence="1 2" key="1">
    <citation type="submission" date="2017-09" db="EMBL/GenBank/DDBJ databases">
        <title>Complete circularized genomes of four mosquito-derived Elizabethkingia anophelis isolates.</title>
        <authorList>
            <person name="Nicholson A.C."/>
            <person name="Xu J."/>
        </authorList>
    </citation>
    <scope>NUCLEOTIDE SEQUENCE [LARGE SCALE GENOMIC DNA]</scope>
    <source>
        <strain evidence="1 2">R26</strain>
    </source>
</reference>
<evidence type="ECO:0000313" key="1">
    <source>
        <dbReference type="EMBL" id="ATC36297.1"/>
    </source>
</evidence>
<sequence length="178" mass="19832">MKDTHVYNDKMYNGNLLIDRVEHVYIDVDGVVYSFGRYNGSYSPASGSLGSYGDGVWMRLDGEKAANFITDRTSKYPTAKYSVEVDGGKVKSYYDKLYNRGKSLQGKTGYFKYGRVIDTYSLAGPGGNNCTTIVYKALNYGCTNIGAPQTPAGILYNFRKADYIKQGYNPGRHIWGPK</sequence>
<organism evidence="1 2">
    <name type="scientific">Elizabethkingia anophelis R26</name>
    <dbReference type="NCBI Taxonomy" id="1246994"/>
    <lineage>
        <taxon>Bacteria</taxon>
        <taxon>Pseudomonadati</taxon>
        <taxon>Bacteroidota</taxon>
        <taxon>Flavobacteriia</taxon>
        <taxon>Flavobacteriales</taxon>
        <taxon>Weeksellaceae</taxon>
        <taxon>Elizabethkingia</taxon>
    </lineage>
</organism>
<proteinExistence type="predicted"/>
<protein>
    <submittedName>
        <fullName evidence="1">Uncharacterized protein</fullName>
    </submittedName>
</protein>
<keyword evidence="2" id="KW-1185">Reference proteome</keyword>
<dbReference type="EMBL" id="CP023401">
    <property type="protein sequence ID" value="ATC36297.1"/>
    <property type="molecule type" value="Genomic_DNA"/>
</dbReference>
<gene>
    <name evidence="1" type="ORF">BAZ09_008745</name>
</gene>
<name>A0ABN5BXD2_9FLAO</name>
<accession>A0ABN5BXD2</accession>
<dbReference type="Proteomes" id="UP000190057">
    <property type="component" value="Chromosome"/>
</dbReference>
<evidence type="ECO:0000313" key="2">
    <source>
        <dbReference type="Proteomes" id="UP000190057"/>
    </source>
</evidence>